<evidence type="ECO:0000313" key="2">
    <source>
        <dbReference type="EMBL" id="KAK0461748.1"/>
    </source>
</evidence>
<accession>A0AA39N9Z9</accession>
<feature type="region of interest" description="Disordered" evidence="1">
    <location>
        <begin position="114"/>
        <end position="135"/>
    </location>
</feature>
<feature type="compositionally biased region" description="Polar residues" evidence="1">
    <location>
        <begin position="114"/>
        <end position="125"/>
    </location>
</feature>
<comment type="caution">
    <text evidence="2">The sequence shown here is derived from an EMBL/GenBank/DDBJ whole genome shotgun (WGS) entry which is preliminary data.</text>
</comment>
<protein>
    <submittedName>
        <fullName evidence="2">Uncharacterized protein</fullName>
    </submittedName>
</protein>
<dbReference type="AlphaFoldDB" id="A0AA39N9Z9"/>
<dbReference type="RefSeq" id="XP_060333486.1">
    <property type="nucleotide sequence ID" value="XM_060469422.1"/>
</dbReference>
<reference evidence="2" key="1">
    <citation type="submission" date="2023-06" db="EMBL/GenBank/DDBJ databases">
        <authorList>
            <consortium name="Lawrence Berkeley National Laboratory"/>
            <person name="Ahrendt S."/>
            <person name="Sahu N."/>
            <person name="Indic B."/>
            <person name="Wong-Bajracharya J."/>
            <person name="Merenyi Z."/>
            <person name="Ke H.-M."/>
            <person name="Monk M."/>
            <person name="Kocsube S."/>
            <person name="Drula E."/>
            <person name="Lipzen A."/>
            <person name="Balint B."/>
            <person name="Henrissat B."/>
            <person name="Andreopoulos B."/>
            <person name="Martin F.M."/>
            <person name="Harder C.B."/>
            <person name="Rigling D."/>
            <person name="Ford K.L."/>
            <person name="Foster G.D."/>
            <person name="Pangilinan J."/>
            <person name="Papanicolaou A."/>
            <person name="Barry K."/>
            <person name="LaButti K."/>
            <person name="Viragh M."/>
            <person name="Koriabine M."/>
            <person name="Yan M."/>
            <person name="Riley R."/>
            <person name="Champramary S."/>
            <person name="Plett K.L."/>
            <person name="Tsai I.J."/>
            <person name="Slot J."/>
            <person name="Sipos G."/>
            <person name="Plett J."/>
            <person name="Nagy L.G."/>
            <person name="Grigoriev I.V."/>
        </authorList>
    </citation>
    <scope>NUCLEOTIDE SEQUENCE</scope>
    <source>
        <strain evidence="2">CCBAS 213</strain>
    </source>
</reference>
<evidence type="ECO:0000256" key="1">
    <source>
        <dbReference type="SAM" id="MobiDB-lite"/>
    </source>
</evidence>
<dbReference type="GeneID" id="85352970"/>
<name>A0AA39N9Z9_ARMTA</name>
<dbReference type="EMBL" id="JAUEPS010000010">
    <property type="protein sequence ID" value="KAK0461748.1"/>
    <property type="molecule type" value="Genomic_DNA"/>
</dbReference>
<keyword evidence="3" id="KW-1185">Reference proteome</keyword>
<evidence type="ECO:0000313" key="3">
    <source>
        <dbReference type="Proteomes" id="UP001175211"/>
    </source>
</evidence>
<gene>
    <name evidence="2" type="ORF">EV420DRAFT_1477480</name>
</gene>
<organism evidence="2 3">
    <name type="scientific">Armillaria tabescens</name>
    <name type="common">Ringless honey mushroom</name>
    <name type="synonym">Agaricus tabescens</name>
    <dbReference type="NCBI Taxonomy" id="1929756"/>
    <lineage>
        <taxon>Eukaryota</taxon>
        <taxon>Fungi</taxon>
        <taxon>Dikarya</taxon>
        <taxon>Basidiomycota</taxon>
        <taxon>Agaricomycotina</taxon>
        <taxon>Agaricomycetes</taxon>
        <taxon>Agaricomycetidae</taxon>
        <taxon>Agaricales</taxon>
        <taxon>Marasmiineae</taxon>
        <taxon>Physalacriaceae</taxon>
        <taxon>Desarmillaria</taxon>
    </lineage>
</organism>
<dbReference type="Proteomes" id="UP001175211">
    <property type="component" value="Unassembled WGS sequence"/>
</dbReference>
<sequence>MHLQSPLRTTEFWVNTVKTANGWGDVIGSRRGFMKTIMGKAKYVTNFGEENIGDPPGKEIMEMTGSSHDLGKEDTTTQTHVGLSQSTHQIQCQALQRTSPRRLPVLLRPITDKSSITESVKSSGQHSRRPGDPIVHSTRDMIFFLETTNVSDGKLSYKFTFLGASSVK</sequence>
<proteinExistence type="predicted"/>